<evidence type="ECO:0000256" key="4">
    <source>
        <dbReference type="ARBA" id="ARBA00026170"/>
    </source>
</evidence>
<dbReference type="GO" id="GO:0005524">
    <property type="term" value="F:ATP binding"/>
    <property type="evidence" value="ECO:0007669"/>
    <property type="project" value="UniProtKB-KW"/>
</dbReference>
<proteinExistence type="inferred from homology"/>
<evidence type="ECO:0000256" key="2">
    <source>
        <dbReference type="ARBA" id="ARBA00022840"/>
    </source>
</evidence>
<dbReference type="InterPro" id="IPR027417">
    <property type="entry name" value="P-loop_NTPase"/>
</dbReference>
<evidence type="ECO:0000256" key="1">
    <source>
        <dbReference type="ARBA" id="ARBA00022741"/>
    </source>
</evidence>
<gene>
    <name evidence="5" type="ORF">TBIB3V08_LOCUS5853</name>
</gene>
<dbReference type="EMBL" id="OD566141">
    <property type="protein sequence ID" value="CAD7443447.1"/>
    <property type="molecule type" value="Genomic_DNA"/>
</dbReference>
<dbReference type="InterPro" id="IPR013641">
    <property type="entry name" value="KTI12/PSTK"/>
</dbReference>
<comment type="similarity">
    <text evidence="3">Belongs to the KTI12 family.</text>
</comment>
<dbReference type="PANTHER" id="PTHR12435">
    <property type="match status" value="1"/>
</dbReference>
<dbReference type="GO" id="GO:0006357">
    <property type="term" value="P:regulation of transcription by RNA polymerase II"/>
    <property type="evidence" value="ECO:0007669"/>
    <property type="project" value="UniProtKB-ARBA"/>
</dbReference>
<name>A0A7R9I0V4_9NEOP</name>
<dbReference type="SUPFAM" id="SSF52540">
    <property type="entry name" value="P-loop containing nucleoside triphosphate hydrolases"/>
    <property type="match status" value="1"/>
</dbReference>
<dbReference type="FunFam" id="3.40.50.300:FF:000827">
    <property type="entry name" value="KTI12 chromatin-associated homolog"/>
    <property type="match status" value="1"/>
</dbReference>
<keyword evidence="2" id="KW-0067">ATP-binding</keyword>
<evidence type="ECO:0000313" key="5">
    <source>
        <dbReference type="EMBL" id="CAD7443447.1"/>
    </source>
</evidence>
<organism evidence="5">
    <name type="scientific">Timema bartmani</name>
    <dbReference type="NCBI Taxonomy" id="61472"/>
    <lineage>
        <taxon>Eukaryota</taxon>
        <taxon>Metazoa</taxon>
        <taxon>Ecdysozoa</taxon>
        <taxon>Arthropoda</taxon>
        <taxon>Hexapoda</taxon>
        <taxon>Insecta</taxon>
        <taxon>Pterygota</taxon>
        <taxon>Neoptera</taxon>
        <taxon>Polyneoptera</taxon>
        <taxon>Phasmatodea</taxon>
        <taxon>Timematodea</taxon>
        <taxon>Timematoidea</taxon>
        <taxon>Timematidae</taxon>
        <taxon>Timema</taxon>
    </lineage>
</organism>
<dbReference type="Pfam" id="PF08433">
    <property type="entry name" value="KTI12"/>
    <property type="match status" value="1"/>
</dbReference>
<reference evidence="5" key="1">
    <citation type="submission" date="2020-11" db="EMBL/GenBank/DDBJ databases">
        <authorList>
            <person name="Tran Van P."/>
        </authorList>
    </citation>
    <scope>NUCLEOTIDE SEQUENCE</scope>
</reference>
<dbReference type="GO" id="GO:0006400">
    <property type="term" value="P:tRNA modification"/>
    <property type="evidence" value="ECO:0007669"/>
    <property type="project" value="UniProtKB-ARBA"/>
</dbReference>
<protein>
    <recommendedName>
        <fullName evidence="4">Protein KTI12 homolog</fullName>
    </recommendedName>
</protein>
<sequence>MPLILMTGIPSSGKTTRTLKLKSYFEDELKSAVHVVSENILFQKAGIDKNTLFLDSSKEKEIRGLIKAETQRLIGRESVVIIDAGNYIKGYRYELYCMSKSSKTTQCTIQCETSADTARQWNEGRGDDTYSQDVFDALIMRYEAPDSRNRWDSPLFLVLPSDGLPLEQIQSALFDRKAPPPNQSTQCAPLSSTNFLYDLDRVTQDIVSAILSAQKLGLEGEIKLPGYQGCVLIPDISSLTPSKLARLRRQFLAYTKLHPTNDVTKLAPLFVQFLNTSLQ</sequence>
<evidence type="ECO:0000256" key="3">
    <source>
        <dbReference type="ARBA" id="ARBA00025768"/>
    </source>
</evidence>
<dbReference type="Gene3D" id="3.40.50.300">
    <property type="entry name" value="P-loop containing nucleotide triphosphate hydrolases"/>
    <property type="match status" value="1"/>
</dbReference>
<accession>A0A7R9I0V4</accession>
<keyword evidence="1" id="KW-0547">Nucleotide-binding</keyword>
<dbReference type="AlphaFoldDB" id="A0A7R9I0V4"/>